<dbReference type="SUPFAM" id="SSF53474">
    <property type="entry name" value="alpha/beta-Hydrolases"/>
    <property type="match status" value="1"/>
</dbReference>
<accession>A0A3N1D619</accession>
<dbReference type="EMBL" id="RJKE01000001">
    <property type="protein sequence ID" value="ROO88974.1"/>
    <property type="molecule type" value="Genomic_DNA"/>
</dbReference>
<feature type="chain" id="PRO_5018038993" evidence="1">
    <location>
        <begin position="29"/>
        <end position="384"/>
    </location>
</feature>
<protein>
    <submittedName>
        <fullName evidence="2">DUF3089 family protein</fullName>
    </submittedName>
</protein>
<dbReference type="InterPro" id="IPR021440">
    <property type="entry name" value="DUF3089"/>
</dbReference>
<dbReference type="InterPro" id="IPR029058">
    <property type="entry name" value="AB_hydrolase_fold"/>
</dbReference>
<proteinExistence type="predicted"/>
<feature type="signal peptide" evidence="1">
    <location>
        <begin position="1"/>
        <end position="28"/>
    </location>
</feature>
<evidence type="ECO:0000313" key="2">
    <source>
        <dbReference type="EMBL" id="ROO88974.1"/>
    </source>
</evidence>
<dbReference type="AlphaFoldDB" id="A0A3N1D619"/>
<keyword evidence="1" id="KW-0732">Signal</keyword>
<dbReference type="RefSeq" id="WP_123668144.1">
    <property type="nucleotide sequence ID" value="NZ_RJKE01000001.1"/>
</dbReference>
<name>A0A3N1D619_9ACTN</name>
<evidence type="ECO:0000256" key="1">
    <source>
        <dbReference type="SAM" id="SignalP"/>
    </source>
</evidence>
<comment type="caution">
    <text evidence="2">The sequence shown here is derived from an EMBL/GenBank/DDBJ whole genome shotgun (WGS) entry which is preliminary data.</text>
</comment>
<gene>
    <name evidence="2" type="ORF">EDD29_6661</name>
</gene>
<reference evidence="2 3" key="1">
    <citation type="submission" date="2018-11" db="EMBL/GenBank/DDBJ databases">
        <title>Sequencing the genomes of 1000 actinobacteria strains.</title>
        <authorList>
            <person name="Klenk H.-P."/>
        </authorList>
    </citation>
    <scope>NUCLEOTIDE SEQUENCE [LARGE SCALE GENOMIC DNA]</scope>
    <source>
        <strain evidence="2 3">DSM 44254</strain>
    </source>
</reference>
<sequence length="384" mass="40590">MRFRRDGVTRRLLAVGLLAGLVGGPAQAPSAAGEPATVWLCAPDLASDPCQGGLPTTDERTGKTTTVPESRPVDCFYVYPTVSQEPTPNASLKATPPVTSIARHQAARFSDVCEVWAPVYRQRTLTALAVGGLYGPELQAESARIAYGDVVAAWKEYLARSEDGRGVVLIGHSQGTGVLRRLIREEIDPDPAARARLVSGLLLGGTVAVRKGTDRGGDFQHVPLCEAEDQTGCVLSYASFSKEPGEDTLFGRVPAEDNGSGFPSGPDYEAACTNPTSLRHNLPGVAKTILRTDPVPGLLGIAALITYGGRPPTAATPWLVPSDRYVVRCVHENGAHVLRVTGLPGSRALHAAPLPTWGIHLLDVNIALGDLLRIVGKQSAAYMA</sequence>
<organism evidence="2 3">
    <name type="scientific">Actinocorallia herbida</name>
    <dbReference type="NCBI Taxonomy" id="58109"/>
    <lineage>
        <taxon>Bacteria</taxon>
        <taxon>Bacillati</taxon>
        <taxon>Actinomycetota</taxon>
        <taxon>Actinomycetes</taxon>
        <taxon>Streptosporangiales</taxon>
        <taxon>Thermomonosporaceae</taxon>
        <taxon>Actinocorallia</taxon>
    </lineage>
</organism>
<keyword evidence="3" id="KW-1185">Reference proteome</keyword>
<dbReference type="OrthoDB" id="9794645at2"/>
<evidence type="ECO:0000313" key="3">
    <source>
        <dbReference type="Proteomes" id="UP000272400"/>
    </source>
</evidence>
<dbReference type="Pfam" id="PF11288">
    <property type="entry name" value="DUF3089"/>
    <property type="match status" value="1"/>
</dbReference>
<dbReference type="Proteomes" id="UP000272400">
    <property type="component" value="Unassembled WGS sequence"/>
</dbReference>